<evidence type="ECO:0000313" key="2">
    <source>
        <dbReference type="Proteomes" id="UP000002318"/>
    </source>
</evidence>
<proteinExistence type="predicted"/>
<keyword evidence="2" id="KW-1185">Reference proteome</keyword>
<protein>
    <submittedName>
        <fullName evidence="1">Uncharacterized protein</fullName>
    </submittedName>
</protein>
<organism evidence="1 2">
    <name type="scientific">Sediminispirochaeta smaragdinae (strain DSM 11293 / JCM 15392 / SEBR 4228)</name>
    <name type="common">Spirochaeta smaragdinae</name>
    <dbReference type="NCBI Taxonomy" id="573413"/>
    <lineage>
        <taxon>Bacteria</taxon>
        <taxon>Pseudomonadati</taxon>
        <taxon>Spirochaetota</taxon>
        <taxon>Spirochaetia</taxon>
        <taxon>Spirochaetales</taxon>
        <taxon>Spirochaetaceae</taxon>
        <taxon>Sediminispirochaeta</taxon>
    </lineage>
</organism>
<dbReference type="AlphaFoldDB" id="E1R8Z2"/>
<dbReference type="EMBL" id="CP002116">
    <property type="protein sequence ID" value="ADK82961.1"/>
    <property type="molecule type" value="Genomic_DNA"/>
</dbReference>
<dbReference type="RefSeq" id="WP_013256420.1">
    <property type="nucleotide sequence ID" value="NC_014364.1"/>
</dbReference>
<dbReference type="eggNOG" id="COG1349">
    <property type="taxonomic scope" value="Bacteria"/>
</dbReference>
<reference evidence="1 2" key="1">
    <citation type="journal article" date="2010" name="Stand. Genomic Sci.">
        <title>Complete genome sequence of Spirochaeta smaragdinae type strain (SEBR 4228).</title>
        <authorList>
            <person name="Mavromatis K."/>
            <person name="Yasawong M."/>
            <person name="Chertkov O."/>
            <person name="Lapidus A."/>
            <person name="Lucas S."/>
            <person name="Nolan M."/>
            <person name="Del Rio T.G."/>
            <person name="Tice H."/>
            <person name="Cheng J.F."/>
            <person name="Pitluck S."/>
            <person name="Liolios K."/>
            <person name="Ivanova N."/>
            <person name="Tapia R."/>
            <person name="Han C."/>
            <person name="Bruce D."/>
            <person name="Goodwin L."/>
            <person name="Pati A."/>
            <person name="Chen A."/>
            <person name="Palaniappan K."/>
            <person name="Land M."/>
            <person name="Hauser L."/>
            <person name="Chang Y.J."/>
            <person name="Jeffries C.D."/>
            <person name="Detter J.C."/>
            <person name="Rohde M."/>
            <person name="Brambilla E."/>
            <person name="Spring S."/>
            <person name="Goker M."/>
            <person name="Sikorski J."/>
            <person name="Woyke T."/>
            <person name="Bristow J."/>
            <person name="Eisen J.A."/>
            <person name="Markowitz V."/>
            <person name="Hugenholtz P."/>
            <person name="Klenk H.P."/>
            <person name="Kyrpides N.C."/>
        </authorList>
    </citation>
    <scope>NUCLEOTIDE SEQUENCE [LARGE SCALE GENOMIC DNA]</scope>
    <source>
        <strain evidence="2">DSM 11293 / JCM 15392 / SEBR 4228</strain>
    </source>
</reference>
<dbReference type="SMART" id="SM01134">
    <property type="entry name" value="DeoRC"/>
    <property type="match status" value="1"/>
</dbReference>
<sequence length="321" mass="37302">MITHRVKRQDLIMALFVLFSSEYDRQSHESILDIVIPISEVKAYIEKRFRVSYSGSSWIYTQIHNYEDEIGYRLFDKERTAKDEYALRLHRSMLAFTQKRHLYINQKIKVSNALYDMILHRSDSRQYADTSAPTIKLLIDAGSTVYHLADIIANHSSESPIYYEVFTHNISIIERFLEPHVKTEQITVKTPTGEVDPVTNSILGDDISLYKGPAFDMIIQGTSFLFDGTVGVEQERESRVKQKILQETQGPKILILTGHEIRTEPPEKSQFSFGKLTDFDLLVVPFNARSKAKNLNAMLERYESVLKPEIMNWNYRIYHIQ</sequence>
<dbReference type="HOGENOM" id="CLU_865754_0_0_12"/>
<dbReference type="KEGG" id="ssm:Spirs_3876"/>
<dbReference type="OrthoDB" id="367263at2"/>
<accession>E1R8Z2</accession>
<evidence type="ECO:0000313" key="1">
    <source>
        <dbReference type="EMBL" id="ADK82961.1"/>
    </source>
</evidence>
<name>E1R8Z2_SEDSS</name>
<gene>
    <name evidence="1" type="ordered locus">Spirs_3876</name>
</gene>
<dbReference type="Proteomes" id="UP000002318">
    <property type="component" value="Chromosome"/>
</dbReference>
<dbReference type="STRING" id="573413.Spirs_3876"/>